<evidence type="ECO:0000313" key="1">
    <source>
        <dbReference type="EMBL" id="KAL2608834.1"/>
    </source>
</evidence>
<reference evidence="1 2" key="1">
    <citation type="submission" date="2024-09" db="EMBL/GenBank/DDBJ databases">
        <title>Chromosome-scale assembly of Riccia fluitans.</title>
        <authorList>
            <person name="Paukszto L."/>
            <person name="Sawicki J."/>
            <person name="Karawczyk K."/>
            <person name="Piernik-Szablinska J."/>
            <person name="Szczecinska M."/>
            <person name="Mazdziarz M."/>
        </authorList>
    </citation>
    <scope>NUCLEOTIDE SEQUENCE [LARGE SCALE GENOMIC DNA]</scope>
    <source>
        <strain evidence="1">Rf_01</strain>
        <tissue evidence="1">Aerial parts of the thallus</tissue>
    </source>
</reference>
<name>A0ABD1XJ92_9MARC</name>
<proteinExistence type="predicted"/>
<protein>
    <submittedName>
        <fullName evidence="1">Uncharacterized protein</fullName>
    </submittedName>
</protein>
<gene>
    <name evidence="1" type="ORF">R1flu_027407</name>
</gene>
<evidence type="ECO:0000313" key="2">
    <source>
        <dbReference type="Proteomes" id="UP001605036"/>
    </source>
</evidence>
<accession>A0ABD1XJ92</accession>
<dbReference type="AlphaFoldDB" id="A0ABD1XJ92"/>
<comment type="caution">
    <text evidence="1">The sequence shown here is derived from an EMBL/GenBank/DDBJ whole genome shotgun (WGS) entry which is preliminary data.</text>
</comment>
<dbReference type="EMBL" id="JBHFFA010000008">
    <property type="protein sequence ID" value="KAL2608834.1"/>
    <property type="molecule type" value="Genomic_DNA"/>
</dbReference>
<keyword evidence="2" id="KW-1185">Reference proteome</keyword>
<sequence length="104" mass="11966">MPCRIYQLPFWRSGSEREHQLLANTWECERCSQTEEVDVEVVDSDEMVEIPGIHLSTLRTPEGVATGRLDTPRIEDGTVHRLPSTRRIGVEHSRFPHDVELEIS</sequence>
<dbReference type="Proteomes" id="UP001605036">
    <property type="component" value="Unassembled WGS sequence"/>
</dbReference>
<organism evidence="1 2">
    <name type="scientific">Riccia fluitans</name>
    <dbReference type="NCBI Taxonomy" id="41844"/>
    <lineage>
        <taxon>Eukaryota</taxon>
        <taxon>Viridiplantae</taxon>
        <taxon>Streptophyta</taxon>
        <taxon>Embryophyta</taxon>
        <taxon>Marchantiophyta</taxon>
        <taxon>Marchantiopsida</taxon>
        <taxon>Marchantiidae</taxon>
        <taxon>Marchantiales</taxon>
        <taxon>Ricciaceae</taxon>
        <taxon>Riccia</taxon>
    </lineage>
</organism>